<feature type="coiled-coil region" evidence="1">
    <location>
        <begin position="294"/>
        <end position="384"/>
    </location>
</feature>
<sequence>MISRVLIIATLISLAIPAFAKDDRGIAIRPIAPTGETVTGDQWLLTIGIDNYLSWPTLKTAVNDAKALKNVLLERYTFDRNRVIELYDENATRKNILGALRDLTKKVKPEDSLLIFYAGHGYVDTITKAGSWIPVESGTDDASAWISNDDIKKYLSIDAIKARHVLLVSDSCFSGDFFRGQRGAIPDVTAEVIKKAYKLSSRQAITSGGLEPVSDAGFGGNSVFSHFLVAALKSNSNPYLIPSELFPAVKSGVAQNAEQFPQMGSLYNVGGQDGGEIVLFLKQENRLKDLSVDSSAKRKELEQLQHMAKDAEEVKQKELSEILNKERELAALDMQIAEMKRRLGTSYAKAGDTLDSIIKMVEKKEQQGTKIEELRLKRESEERKRQGDIAQLKRMAKERQIANFKTELGKYEKVVSSKYAQDMKDMAWSALIEGYPEAYGVTKHDVDGLHKALGLPREKGNFRFNDDVVTDIRTGLMWTRDAKISKKIGFDQATQLVKRMTYAGYNDWRLPSKEEMEIMVKYGGATPSQYFNGLGFTSVKFDWYWTSTSVRNWYGLSSSDAWVVYMGNGGFMGSSKHTNDYYLWPVRVQR</sequence>
<dbReference type="eggNOG" id="COG4249">
    <property type="taxonomic scope" value="Bacteria"/>
</dbReference>
<dbReference type="PANTHER" id="PTHR48104:SF30">
    <property type="entry name" value="METACASPASE-1"/>
    <property type="match status" value="1"/>
</dbReference>
<dbReference type="AlphaFoldDB" id="C6DZC4"/>
<feature type="chain" id="PRO_5002964534" evidence="2">
    <location>
        <begin position="21"/>
        <end position="590"/>
    </location>
</feature>
<gene>
    <name evidence="5" type="ordered locus">GM21_2384</name>
</gene>
<proteinExistence type="predicted"/>
<dbReference type="HOGENOM" id="CLU_462135_0_0_7"/>
<dbReference type="SUPFAM" id="SSF52129">
    <property type="entry name" value="Caspase-like"/>
    <property type="match status" value="1"/>
</dbReference>
<reference evidence="5" key="1">
    <citation type="submission" date="2009-07" db="EMBL/GenBank/DDBJ databases">
        <title>Complete sequence of Geobacter sp. M21.</title>
        <authorList>
            <consortium name="US DOE Joint Genome Institute"/>
            <person name="Lucas S."/>
            <person name="Copeland A."/>
            <person name="Lapidus A."/>
            <person name="Glavina del Rio T."/>
            <person name="Dalin E."/>
            <person name="Tice H."/>
            <person name="Bruce D."/>
            <person name="Goodwin L."/>
            <person name="Pitluck S."/>
            <person name="Saunders E."/>
            <person name="Brettin T."/>
            <person name="Detter J.C."/>
            <person name="Han C."/>
            <person name="Larimer F."/>
            <person name="Land M."/>
            <person name="Hauser L."/>
            <person name="Kyrpides N."/>
            <person name="Ovchinnikova G."/>
            <person name="Lovley D."/>
        </authorList>
    </citation>
    <scope>NUCLEOTIDE SEQUENCE [LARGE SCALE GENOMIC DNA]</scope>
    <source>
        <strain evidence="5">M21</strain>
    </source>
</reference>
<dbReference type="Pfam" id="PF07603">
    <property type="entry name" value="Lcl_C"/>
    <property type="match status" value="1"/>
</dbReference>
<accession>C6DZC4</accession>
<feature type="domain" description="Lcl C-terminal" evidence="4">
    <location>
        <begin position="468"/>
        <end position="587"/>
    </location>
</feature>
<dbReference type="STRING" id="443144.GM21_2384"/>
<keyword evidence="2" id="KW-0732">Signal</keyword>
<name>C6DZC4_GEOSM</name>
<dbReference type="InterPro" id="IPR011460">
    <property type="entry name" value="Lcl_C"/>
</dbReference>
<protein>
    <submittedName>
        <fullName evidence="5">Peptidase C14 caspase catalytic subunit p20</fullName>
    </submittedName>
</protein>
<dbReference type="Gene3D" id="3.40.50.1460">
    <property type="match status" value="1"/>
</dbReference>
<dbReference type="EMBL" id="CP001661">
    <property type="protein sequence ID" value="ACT18432.1"/>
    <property type="molecule type" value="Genomic_DNA"/>
</dbReference>
<dbReference type="KEGG" id="gem:GM21_2384"/>
<dbReference type="InterPro" id="IPR050452">
    <property type="entry name" value="Metacaspase"/>
</dbReference>
<dbReference type="GO" id="GO:0004197">
    <property type="term" value="F:cysteine-type endopeptidase activity"/>
    <property type="evidence" value="ECO:0007669"/>
    <property type="project" value="InterPro"/>
</dbReference>
<feature type="domain" description="Peptidase C14 caspase" evidence="3">
    <location>
        <begin position="44"/>
        <end position="264"/>
    </location>
</feature>
<dbReference type="PANTHER" id="PTHR48104">
    <property type="entry name" value="METACASPASE-4"/>
    <property type="match status" value="1"/>
</dbReference>
<evidence type="ECO:0000259" key="3">
    <source>
        <dbReference type="Pfam" id="PF00656"/>
    </source>
</evidence>
<evidence type="ECO:0000256" key="1">
    <source>
        <dbReference type="SAM" id="Coils"/>
    </source>
</evidence>
<dbReference type="GO" id="GO:0006508">
    <property type="term" value="P:proteolysis"/>
    <property type="evidence" value="ECO:0007669"/>
    <property type="project" value="InterPro"/>
</dbReference>
<dbReference type="Pfam" id="PF00656">
    <property type="entry name" value="Peptidase_C14"/>
    <property type="match status" value="1"/>
</dbReference>
<evidence type="ECO:0000256" key="2">
    <source>
        <dbReference type="SAM" id="SignalP"/>
    </source>
</evidence>
<organism evidence="5">
    <name type="scientific">Geobacter sp. (strain M21)</name>
    <dbReference type="NCBI Taxonomy" id="443144"/>
    <lineage>
        <taxon>Bacteria</taxon>
        <taxon>Pseudomonadati</taxon>
        <taxon>Thermodesulfobacteriota</taxon>
        <taxon>Desulfuromonadia</taxon>
        <taxon>Geobacterales</taxon>
        <taxon>Geobacteraceae</taxon>
        <taxon>Geobacter</taxon>
    </lineage>
</organism>
<evidence type="ECO:0000313" key="5">
    <source>
        <dbReference type="EMBL" id="ACT18432.1"/>
    </source>
</evidence>
<evidence type="ECO:0000259" key="4">
    <source>
        <dbReference type="Pfam" id="PF07603"/>
    </source>
</evidence>
<dbReference type="InterPro" id="IPR011600">
    <property type="entry name" value="Pept_C14_caspase"/>
</dbReference>
<dbReference type="InterPro" id="IPR029030">
    <property type="entry name" value="Caspase-like_dom_sf"/>
</dbReference>
<feature type="signal peptide" evidence="2">
    <location>
        <begin position="1"/>
        <end position="20"/>
    </location>
</feature>
<dbReference type="GO" id="GO:0005737">
    <property type="term" value="C:cytoplasm"/>
    <property type="evidence" value="ECO:0007669"/>
    <property type="project" value="TreeGrafter"/>
</dbReference>
<keyword evidence="1" id="KW-0175">Coiled coil</keyword>